<dbReference type="EMBL" id="CH902632">
    <property type="protein sequence ID" value="EDV32650.2"/>
    <property type="molecule type" value="Genomic_DNA"/>
</dbReference>
<evidence type="ECO:0000313" key="3">
    <source>
        <dbReference type="Proteomes" id="UP000007801"/>
    </source>
</evidence>
<organism evidence="2 3">
    <name type="scientific">Drosophila ananassae</name>
    <name type="common">Fruit fly</name>
    <dbReference type="NCBI Taxonomy" id="7217"/>
    <lineage>
        <taxon>Eukaryota</taxon>
        <taxon>Metazoa</taxon>
        <taxon>Ecdysozoa</taxon>
        <taxon>Arthropoda</taxon>
        <taxon>Hexapoda</taxon>
        <taxon>Insecta</taxon>
        <taxon>Pterygota</taxon>
        <taxon>Neoptera</taxon>
        <taxon>Endopterygota</taxon>
        <taxon>Diptera</taxon>
        <taxon>Brachycera</taxon>
        <taxon>Muscomorpha</taxon>
        <taxon>Ephydroidea</taxon>
        <taxon>Drosophilidae</taxon>
        <taxon>Drosophila</taxon>
        <taxon>Sophophora</taxon>
    </lineage>
</organism>
<name>B3MYF6_DROAN</name>
<reference evidence="2 3" key="1">
    <citation type="journal article" date="2007" name="Nature">
        <title>Evolution of genes and genomes on the Drosophila phylogeny.</title>
        <authorList>
            <consortium name="Drosophila 12 Genomes Consortium"/>
            <person name="Clark A.G."/>
            <person name="Eisen M.B."/>
            <person name="Smith D.R."/>
            <person name="Bergman C.M."/>
            <person name="Oliver B."/>
            <person name="Markow T.A."/>
            <person name="Kaufman T.C."/>
            <person name="Kellis M."/>
            <person name="Gelbart W."/>
            <person name="Iyer V.N."/>
            <person name="Pollard D.A."/>
            <person name="Sackton T.B."/>
            <person name="Larracuente A.M."/>
            <person name="Singh N.D."/>
            <person name="Abad J.P."/>
            <person name="Abt D.N."/>
            <person name="Adryan B."/>
            <person name="Aguade M."/>
            <person name="Akashi H."/>
            <person name="Anderson W.W."/>
            <person name="Aquadro C.F."/>
            <person name="Ardell D.H."/>
            <person name="Arguello R."/>
            <person name="Artieri C.G."/>
            <person name="Barbash D.A."/>
            <person name="Barker D."/>
            <person name="Barsanti P."/>
            <person name="Batterham P."/>
            <person name="Batzoglou S."/>
            <person name="Begun D."/>
            <person name="Bhutkar A."/>
            <person name="Blanco E."/>
            <person name="Bosak S.A."/>
            <person name="Bradley R.K."/>
            <person name="Brand A.D."/>
            <person name="Brent M.R."/>
            <person name="Brooks A.N."/>
            <person name="Brown R.H."/>
            <person name="Butlin R.K."/>
            <person name="Caggese C."/>
            <person name="Calvi B.R."/>
            <person name="Bernardo de Carvalho A."/>
            <person name="Caspi A."/>
            <person name="Castrezana S."/>
            <person name="Celniker S.E."/>
            <person name="Chang J.L."/>
            <person name="Chapple C."/>
            <person name="Chatterji S."/>
            <person name="Chinwalla A."/>
            <person name="Civetta A."/>
            <person name="Clifton S.W."/>
            <person name="Comeron J.M."/>
            <person name="Costello J.C."/>
            <person name="Coyne J.A."/>
            <person name="Daub J."/>
            <person name="David R.G."/>
            <person name="Delcher A.L."/>
            <person name="Delehaunty K."/>
            <person name="Do C.B."/>
            <person name="Ebling H."/>
            <person name="Edwards K."/>
            <person name="Eickbush T."/>
            <person name="Evans J.D."/>
            <person name="Filipski A."/>
            <person name="Findeiss S."/>
            <person name="Freyhult E."/>
            <person name="Fulton L."/>
            <person name="Fulton R."/>
            <person name="Garcia A.C."/>
            <person name="Gardiner A."/>
            <person name="Garfield D.A."/>
            <person name="Garvin B.E."/>
            <person name="Gibson G."/>
            <person name="Gilbert D."/>
            <person name="Gnerre S."/>
            <person name="Godfrey J."/>
            <person name="Good R."/>
            <person name="Gotea V."/>
            <person name="Gravely B."/>
            <person name="Greenberg A.J."/>
            <person name="Griffiths-Jones S."/>
            <person name="Gross S."/>
            <person name="Guigo R."/>
            <person name="Gustafson E.A."/>
            <person name="Haerty W."/>
            <person name="Hahn M.W."/>
            <person name="Halligan D.L."/>
            <person name="Halpern A.L."/>
            <person name="Halter G.M."/>
            <person name="Han M.V."/>
            <person name="Heger A."/>
            <person name="Hillier L."/>
            <person name="Hinrichs A.S."/>
            <person name="Holmes I."/>
            <person name="Hoskins R.A."/>
            <person name="Hubisz M.J."/>
            <person name="Hultmark D."/>
            <person name="Huntley M.A."/>
            <person name="Jaffe D.B."/>
            <person name="Jagadeeshan S."/>
            <person name="Jeck W.R."/>
            <person name="Johnson J."/>
            <person name="Jones C.D."/>
            <person name="Jordan W.C."/>
            <person name="Karpen G.H."/>
            <person name="Kataoka E."/>
            <person name="Keightley P.D."/>
            <person name="Kheradpour P."/>
            <person name="Kirkness E.F."/>
            <person name="Koerich L.B."/>
            <person name="Kristiansen K."/>
            <person name="Kudrna D."/>
            <person name="Kulathinal R.J."/>
            <person name="Kumar S."/>
            <person name="Kwok R."/>
            <person name="Lander E."/>
            <person name="Langley C.H."/>
            <person name="Lapoint R."/>
            <person name="Lazzaro B.P."/>
            <person name="Lee S.J."/>
            <person name="Levesque L."/>
            <person name="Li R."/>
            <person name="Lin C.F."/>
            <person name="Lin M.F."/>
            <person name="Lindblad-Toh K."/>
            <person name="Llopart A."/>
            <person name="Long M."/>
            <person name="Low L."/>
            <person name="Lozovsky E."/>
            <person name="Lu J."/>
            <person name="Luo M."/>
            <person name="Machado C.A."/>
            <person name="Makalowski W."/>
            <person name="Marzo M."/>
            <person name="Matsuda M."/>
            <person name="Matzkin L."/>
            <person name="McAllister B."/>
            <person name="McBride C.S."/>
            <person name="McKernan B."/>
            <person name="McKernan K."/>
            <person name="Mendez-Lago M."/>
            <person name="Minx P."/>
            <person name="Mollenhauer M.U."/>
            <person name="Montooth K."/>
            <person name="Mount S.M."/>
            <person name="Mu X."/>
            <person name="Myers E."/>
            <person name="Negre B."/>
            <person name="Newfeld S."/>
            <person name="Nielsen R."/>
            <person name="Noor M.A."/>
            <person name="O'Grady P."/>
            <person name="Pachter L."/>
            <person name="Papaceit M."/>
            <person name="Parisi M.J."/>
            <person name="Parisi M."/>
            <person name="Parts L."/>
            <person name="Pedersen J.S."/>
            <person name="Pesole G."/>
            <person name="Phillippy A.M."/>
            <person name="Ponting C.P."/>
            <person name="Pop M."/>
            <person name="Porcelli D."/>
            <person name="Powell J.R."/>
            <person name="Prohaska S."/>
            <person name="Pruitt K."/>
            <person name="Puig M."/>
            <person name="Quesneville H."/>
            <person name="Ram K.R."/>
            <person name="Rand D."/>
            <person name="Rasmussen M.D."/>
            <person name="Reed L.K."/>
            <person name="Reenan R."/>
            <person name="Reily A."/>
            <person name="Remington K.A."/>
            <person name="Rieger T.T."/>
            <person name="Ritchie M.G."/>
            <person name="Robin C."/>
            <person name="Rogers Y.H."/>
            <person name="Rohde C."/>
            <person name="Rozas J."/>
            <person name="Rubenfield M.J."/>
            <person name="Ruiz A."/>
            <person name="Russo S."/>
            <person name="Salzberg S.L."/>
            <person name="Sanchez-Gracia A."/>
            <person name="Saranga D.J."/>
            <person name="Sato H."/>
            <person name="Schaeffer S.W."/>
            <person name="Schatz M.C."/>
            <person name="Schlenke T."/>
            <person name="Schwartz R."/>
            <person name="Segarra C."/>
            <person name="Singh R.S."/>
            <person name="Sirot L."/>
            <person name="Sirota M."/>
            <person name="Sisneros N.B."/>
            <person name="Smith C.D."/>
            <person name="Smith T.F."/>
            <person name="Spieth J."/>
            <person name="Stage D.E."/>
            <person name="Stark A."/>
            <person name="Stephan W."/>
            <person name="Strausberg R.L."/>
            <person name="Strempel S."/>
            <person name="Sturgill D."/>
            <person name="Sutton G."/>
            <person name="Sutton G.G."/>
            <person name="Tao W."/>
            <person name="Teichmann S."/>
            <person name="Tobari Y.N."/>
            <person name="Tomimura Y."/>
            <person name="Tsolas J.M."/>
            <person name="Valente V.L."/>
            <person name="Venter E."/>
            <person name="Venter J.C."/>
            <person name="Vicario S."/>
            <person name="Vieira F.G."/>
            <person name="Vilella A.J."/>
            <person name="Villasante A."/>
            <person name="Walenz B."/>
            <person name="Wang J."/>
            <person name="Wasserman M."/>
            <person name="Watts T."/>
            <person name="Wilson D."/>
            <person name="Wilson R.K."/>
            <person name="Wing R.A."/>
            <person name="Wolfner M.F."/>
            <person name="Wong A."/>
            <person name="Wong G.K."/>
            <person name="Wu C.I."/>
            <person name="Wu G."/>
            <person name="Yamamoto D."/>
            <person name="Yang H.P."/>
            <person name="Yang S.P."/>
            <person name="Yorke J.A."/>
            <person name="Yoshida K."/>
            <person name="Zdobnov E."/>
            <person name="Zhang P."/>
            <person name="Zhang Y."/>
            <person name="Zimin A.V."/>
            <person name="Baldwin J."/>
            <person name="Abdouelleil A."/>
            <person name="Abdulkadir J."/>
            <person name="Abebe A."/>
            <person name="Abera B."/>
            <person name="Abreu J."/>
            <person name="Acer S.C."/>
            <person name="Aftuck L."/>
            <person name="Alexander A."/>
            <person name="An P."/>
            <person name="Anderson E."/>
            <person name="Anderson S."/>
            <person name="Arachi H."/>
            <person name="Azer M."/>
            <person name="Bachantsang P."/>
            <person name="Barry A."/>
            <person name="Bayul T."/>
            <person name="Berlin A."/>
            <person name="Bessette D."/>
            <person name="Bloom T."/>
            <person name="Blye J."/>
            <person name="Boguslavskiy L."/>
            <person name="Bonnet C."/>
            <person name="Boukhgalter B."/>
            <person name="Bourzgui I."/>
            <person name="Brown A."/>
            <person name="Cahill P."/>
            <person name="Channer S."/>
            <person name="Cheshatsang Y."/>
            <person name="Chuda L."/>
            <person name="Citroen M."/>
            <person name="Collymore A."/>
            <person name="Cooke P."/>
            <person name="Costello M."/>
            <person name="D'Aco K."/>
            <person name="Daza R."/>
            <person name="De Haan G."/>
            <person name="DeGray S."/>
            <person name="DeMaso C."/>
            <person name="Dhargay N."/>
            <person name="Dooley K."/>
            <person name="Dooley E."/>
            <person name="Doricent M."/>
            <person name="Dorje P."/>
            <person name="Dorjee K."/>
            <person name="Dupes A."/>
            <person name="Elong R."/>
            <person name="Falk J."/>
            <person name="Farina A."/>
            <person name="Faro S."/>
            <person name="Ferguson D."/>
            <person name="Fisher S."/>
            <person name="Foley C.D."/>
            <person name="Franke A."/>
            <person name="Friedrich D."/>
            <person name="Gadbois L."/>
            <person name="Gearin G."/>
            <person name="Gearin C.R."/>
            <person name="Giannoukos G."/>
            <person name="Goode T."/>
            <person name="Graham J."/>
            <person name="Grandbois E."/>
            <person name="Grewal S."/>
            <person name="Gyaltsen K."/>
            <person name="Hafez N."/>
            <person name="Hagos B."/>
            <person name="Hall J."/>
            <person name="Henson C."/>
            <person name="Hollinger A."/>
            <person name="Honan T."/>
            <person name="Huard M.D."/>
            <person name="Hughes L."/>
            <person name="Hurhula B."/>
            <person name="Husby M.E."/>
            <person name="Kamat A."/>
            <person name="Kanga B."/>
            <person name="Kashin S."/>
            <person name="Khazanovich D."/>
            <person name="Kisner P."/>
            <person name="Lance K."/>
            <person name="Lara M."/>
            <person name="Lee W."/>
            <person name="Lennon N."/>
            <person name="Letendre F."/>
            <person name="LeVine R."/>
            <person name="Lipovsky A."/>
            <person name="Liu X."/>
            <person name="Liu J."/>
            <person name="Liu S."/>
            <person name="Lokyitsang T."/>
            <person name="Lokyitsang Y."/>
            <person name="Lubonja R."/>
            <person name="Lui A."/>
            <person name="MacDonald P."/>
            <person name="Magnisalis V."/>
            <person name="Maru K."/>
            <person name="Matthews C."/>
            <person name="McCusker W."/>
            <person name="McDonough S."/>
            <person name="Mehta T."/>
            <person name="Meldrim J."/>
            <person name="Meneus L."/>
            <person name="Mihai O."/>
            <person name="Mihalev A."/>
            <person name="Mihova T."/>
            <person name="Mittelman R."/>
            <person name="Mlenga V."/>
            <person name="Montmayeur A."/>
            <person name="Mulrain L."/>
            <person name="Navidi A."/>
            <person name="Naylor J."/>
            <person name="Negash T."/>
            <person name="Nguyen T."/>
            <person name="Nguyen N."/>
            <person name="Nicol R."/>
            <person name="Norbu C."/>
            <person name="Norbu N."/>
            <person name="Novod N."/>
            <person name="O'Neill B."/>
            <person name="Osman S."/>
            <person name="Markiewicz E."/>
            <person name="Oyono O.L."/>
            <person name="Patti C."/>
            <person name="Phunkhang P."/>
            <person name="Pierre F."/>
            <person name="Priest M."/>
            <person name="Raghuraman S."/>
            <person name="Rege F."/>
            <person name="Reyes R."/>
            <person name="Rise C."/>
            <person name="Rogov P."/>
            <person name="Ross K."/>
            <person name="Ryan E."/>
            <person name="Settipalli S."/>
            <person name="Shea T."/>
            <person name="Sherpa N."/>
            <person name="Shi L."/>
            <person name="Shih D."/>
            <person name="Sparrow T."/>
            <person name="Spaulding J."/>
            <person name="Stalker J."/>
            <person name="Stange-Thomann N."/>
            <person name="Stavropoulos S."/>
            <person name="Stone C."/>
            <person name="Strader C."/>
            <person name="Tesfaye S."/>
            <person name="Thomson T."/>
            <person name="Thoulutsang Y."/>
            <person name="Thoulutsang D."/>
            <person name="Topham K."/>
            <person name="Topping I."/>
            <person name="Tsamla T."/>
            <person name="Vassiliev H."/>
            <person name="Vo A."/>
            <person name="Wangchuk T."/>
            <person name="Wangdi T."/>
            <person name="Weiand M."/>
            <person name="Wilkinson J."/>
            <person name="Wilson A."/>
            <person name="Yadav S."/>
            <person name="Young G."/>
            <person name="Yu Q."/>
            <person name="Zembek L."/>
            <person name="Zhong D."/>
            <person name="Zimmer A."/>
            <person name="Zwirko Z."/>
            <person name="Jaffe D.B."/>
            <person name="Alvarez P."/>
            <person name="Brockman W."/>
            <person name="Butler J."/>
            <person name="Chin C."/>
            <person name="Gnerre S."/>
            <person name="Grabherr M."/>
            <person name="Kleber M."/>
            <person name="Mauceli E."/>
            <person name="MacCallum I."/>
        </authorList>
    </citation>
    <scope>NUCLEOTIDE SEQUENCE [LARGE SCALE GENOMIC DNA]</scope>
    <source>
        <strain evidence="3">Tucson 14024-0371.13</strain>
    </source>
</reference>
<dbReference type="KEGG" id="dan:6504705"/>
<dbReference type="OrthoDB" id="7873305at2759"/>
<dbReference type="Proteomes" id="UP000007801">
    <property type="component" value="Unassembled WGS sequence"/>
</dbReference>
<accession>B3MYF6</accession>
<dbReference type="GeneID" id="6504705"/>
<proteinExistence type="predicted"/>
<evidence type="ECO:0000256" key="1">
    <source>
        <dbReference type="SAM" id="MobiDB-lite"/>
    </source>
</evidence>
<dbReference type="AlphaFoldDB" id="B3MYF6"/>
<keyword evidence="3" id="KW-1185">Reference proteome</keyword>
<dbReference type="InParanoid" id="B3MYF6"/>
<evidence type="ECO:0000313" key="2">
    <source>
        <dbReference type="EMBL" id="EDV32650.2"/>
    </source>
</evidence>
<feature type="compositionally biased region" description="Low complexity" evidence="1">
    <location>
        <begin position="134"/>
        <end position="144"/>
    </location>
</feature>
<dbReference type="HOGENOM" id="CLU_802318_0_0_1"/>
<gene>
    <name evidence="2" type="primary">Dana\GF22036</name>
    <name evidence="2" type="synonym">dana_GLEANR_6028</name>
    <name evidence="2" type="ORF">GF22036</name>
</gene>
<sequence>MEPLTPPQGTTRTSVSYKSAQWTNETTTQLSQHFVPCPSPQTNAKSLPPRVQDLYCVQQEEIRFLATVDEVVHGFRHMQTYVEEAKDYQGLAIGSVLVAGSSRSIADSRRPRVGSVESLFRSRVYNVNSSELMGSRSFSSSSGSYRRKGQGQNQGSAESEYEKDMIEESEDERFYRRMMKLYATAHTLLVDFTKHKAIELRERRTKQYHGKDKPVS</sequence>
<feature type="region of interest" description="Disordered" evidence="1">
    <location>
        <begin position="134"/>
        <end position="166"/>
    </location>
</feature>
<protein>
    <submittedName>
        <fullName evidence="2">Uncharacterized protein</fullName>
    </submittedName>
</protein>